<protein>
    <recommendedName>
        <fullName evidence="6">Probable branched-chain amino acid transport ATP-binding protein LivG</fullName>
    </recommendedName>
</protein>
<evidence type="ECO:0000313" key="9">
    <source>
        <dbReference type="EMBL" id="RLE52662.1"/>
    </source>
</evidence>
<dbReference type="Gene3D" id="3.40.50.300">
    <property type="entry name" value="P-loop containing nucleotide triphosphate hydrolases"/>
    <property type="match status" value="1"/>
</dbReference>
<organism evidence="9 10">
    <name type="scientific">Thermoproteota archaeon</name>
    <dbReference type="NCBI Taxonomy" id="2056631"/>
    <lineage>
        <taxon>Archaea</taxon>
        <taxon>Thermoproteota</taxon>
    </lineage>
</organism>
<proteinExistence type="predicted"/>
<dbReference type="FunFam" id="3.40.50.300:FF:000421">
    <property type="entry name" value="Branched-chain amino acid ABC transporter ATP-binding protein"/>
    <property type="match status" value="1"/>
</dbReference>
<keyword evidence="3 9" id="KW-0067">ATP-binding</keyword>
<dbReference type="InterPro" id="IPR003593">
    <property type="entry name" value="AAA+_ATPase"/>
</dbReference>
<name>A0A497F046_9CREN</name>
<keyword evidence="4" id="KW-0029">Amino-acid transport</keyword>
<dbReference type="Pfam" id="PF12399">
    <property type="entry name" value="BCA_ABC_TP_C"/>
    <property type="match status" value="1"/>
</dbReference>
<comment type="caution">
    <text evidence="9">The sequence shown here is derived from an EMBL/GenBank/DDBJ whole genome shotgun (WGS) entry which is preliminary data.</text>
</comment>
<evidence type="ECO:0000256" key="3">
    <source>
        <dbReference type="ARBA" id="ARBA00022840"/>
    </source>
</evidence>
<dbReference type="Proteomes" id="UP000272051">
    <property type="component" value="Unassembled WGS sequence"/>
</dbReference>
<evidence type="ECO:0000313" key="10">
    <source>
        <dbReference type="Proteomes" id="UP000272051"/>
    </source>
</evidence>
<dbReference type="PANTHER" id="PTHR45772:SF9">
    <property type="entry name" value="CONSERVED COMPONENT OF ABC TRANSPORTER FOR NATURAL AMINO ACIDS"/>
    <property type="match status" value="1"/>
</dbReference>
<dbReference type="SUPFAM" id="SSF52540">
    <property type="entry name" value="P-loop containing nucleoside triphosphate hydrolases"/>
    <property type="match status" value="1"/>
</dbReference>
<keyword evidence="2" id="KW-0547">Nucleotide-binding</keyword>
<dbReference type="InterPro" id="IPR017871">
    <property type="entry name" value="ABC_transporter-like_CS"/>
</dbReference>
<dbReference type="GO" id="GO:0006865">
    <property type="term" value="P:amino acid transport"/>
    <property type="evidence" value="ECO:0007669"/>
    <property type="project" value="UniProtKB-KW"/>
</dbReference>
<dbReference type="SMART" id="SM00382">
    <property type="entry name" value="AAA"/>
    <property type="match status" value="1"/>
</dbReference>
<dbReference type="PANTHER" id="PTHR45772">
    <property type="entry name" value="CONSERVED COMPONENT OF ABC TRANSPORTER FOR NATURAL AMINO ACIDS-RELATED"/>
    <property type="match status" value="1"/>
</dbReference>
<reference evidence="10 11" key="1">
    <citation type="submission" date="2018-06" db="EMBL/GenBank/DDBJ databases">
        <title>Extensive metabolic versatility and redundancy in microbially diverse, dynamic hydrothermal sediments.</title>
        <authorList>
            <person name="Dombrowski N."/>
            <person name="Teske A."/>
            <person name="Baker B.J."/>
        </authorList>
    </citation>
    <scope>NUCLEOTIDE SEQUENCE [LARGE SCALE GENOMIC DNA]</scope>
    <source>
        <strain evidence="9">B34_G17</strain>
        <strain evidence="8">B66_G16</strain>
    </source>
</reference>
<feature type="domain" description="ABC transporter" evidence="7">
    <location>
        <begin position="5"/>
        <end position="252"/>
    </location>
</feature>
<dbReference type="EMBL" id="QMQV01000023">
    <property type="protein sequence ID" value="RLE49771.1"/>
    <property type="molecule type" value="Genomic_DNA"/>
</dbReference>
<gene>
    <name evidence="8" type="ORF">DRJ31_03730</name>
    <name evidence="9" type="ORF">DRJ33_03180</name>
</gene>
<dbReference type="InterPro" id="IPR027417">
    <property type="entry name" value="P-loop_NTPase"/>
</dbReference>
<dbReference type="InterPro" id="IPR003439">
    <property type="entry name" value="ABC_transporter-like_ATP-bd"/>
</dbReference>
<dbReference type="CDD" id="cd03219">
    <property type="entry name" value="ABC_Mj1267_LivG_branched"/>
    <property type="match status" value="1"/>
</dbReference>
<comment type="function">
    <text evidence="5">Probable component of a branched-chain amino-acid transport system.</text>
</comment>
<evidence type="ECO:0000256" key="5">
    <source>
        <dbReference type="ARBA" id="ARBA00056071"/>
    </source>
</evidence>
<evidence type="ECO:0000256" key="2">
    <source>
        <dbReference type="ARBA" id="ARBA00022741"/>
    </source>
</evidence>
<dbReference type="GO" id="GO:0016887">
    <property type="term" value="F:ATP hydrolysis activity"/>
    <property type="evidence" value="ECO:0007669"/>
    <property type="project" value="InterPro"/>
</dbReference>
<keyword evidence="1" id="KW-0813">Transport</keyword>
<dbReference type="PROSITE" id="PS50893">
    <property type="entry name" value="ABC_TRANSPORTER_2"/>
    <property type="match status" value="1"/>
</dbReference>
<evidence type="ECO:0000259" key="7">
    <source>
        <dbReference type="PROSITE" id="PS50893"/>
    </source>
</evidence>
<sequence>MATALETDKVCKSFGGVVALDEASIAVDTSSVTMIIGPNGSGKTTLINVISGYYKPDRGRVMFNGNDITSWPPHKIYRAGIVRTFQIPALFQKLTVLENLLVSARSHPGENPVNALFKIKWVKKEEELVDKAFKLLELLNLSHLWNQPVSKLSGGQMKLVELGRALMSDPKVILLDEPIAGINPRLAHEIFEHILNLRKELNTTFLVVEHRLDVALRYVDKVYAMHRGRIIVEGGPNEVVSHPKVIESYLGG</sequence>
<evidence type="ECO:0000256" key="4">
    <source>
        <dbReference type="ARBA" id="ARBA00022970"/>
    </source>
</evidence>
<dbReference type="InterPro" id="IPR032823">
    <property type="entry name" value="BCA_ABC_TP_C"/>
</dbReference>
<evidence type="ECO:0000313" key="8">
    <source>
        <dbReference type="EMBL" id="RLE49771.1"/>
    </source>
</evidence>
<dbReference type="PROSITE" id="PS00211">
    <property type="entry name" value="ABC_TRANSPORTER_1"/>
    <property type="match status" value="1"/>
</dbReference>
<dbReference type="Proteomes" id="UP000278475">
    <property type="component" value="Unassembled WGS sequence"/>
</dbReference>
<evidence type="ECO:0000256" key="1">
    <source>
        <dbReference type="ARBA" id="ARBA00022448"/>
    </source>
</evidence>
<dbReference type="GO" id="GO:0005524">
    <property type="term" value="F:ATP binding"/>
    <property type="evidence" value="ECO:0007669"/>
    <property type="project" value="UniProtKB-KW"/>
</dbReference>
<evidence type="ECO:0000256" key="6">
    <source>
        <dbReference type="ARBA" id="ARBA00072811"/>
    </source>
</evidence>
<dbReference type="EMBL" id="QMQX01000042">
    <property type="protein sequence ID" value="RLE52662.1"/>
    <property type="molecule type" value="Genomic_DNA"/>
</dbReference>
<dbReference type="InterPro" id="IPR051120">
    <property type="entry name" value="ABC_AA/LPS_Transport"/>
</dbReference>
<dbReference type="Pfam" id="PF00005">
    <property type="entry name" value="ABC_tran"/>
    <property type="match status" value="1"/>
</dbReference>
<dbReference type="AlphaFoldDB" id="A0A497F046"/>
<evidence type="ECO:0000313" key="11">
    <source>
        <dbReference type="Proteomes" id="UP000278475"/>
    </source>
</evidence>
<dbReference type="GO" id="GO:0005886">
    <property type="term" value="C:plasma membrane"/>
    <property type="evidence" value="ECO:0007669"/>
    <property type="project" value="TreeGrafter"/>
</dbReference>
<accession>A0A497F046</accession>